<comment type="caution">
    <text evidence="1">The sequence shown here is derived from an EMBL/GenBank/DDBJ whole genome shotgun (WGS) entry which is preliminary data.</text>
</comment>
<dbReference type="PATRIC" id="fig|104102.7.peg.2811"/>
<proteinExistence type="predicted"/>
<dbReference type="AlphaFoldDB" id="A0A095AWS5"/>
<protein>
    <submittedName>
        <fullName evidence="1">Uncharacterized protein</fullName>
    </submittedName>
</protein>
<keyword evidence="2" id="KW-1185">Reference proteome</keyword>
<dbReference type="Gene3D" id="3.90.550.10">
    <property type="entry name" value="Spore Coat Polysaccharide Biosynthesis Protein SpsA, Chain A"/>
    <property type="match status" value="1"/>
</dbReference>
<evidence type="ECO:0000313" key="2">
    <source>
        <dbReference type="Proteomes" id="UP000029448"/>
    </source>
</evidence>
<dbReference type="GeneID" id="89476895"/>
<name>A0A095AWS5_9PROT</name>
<accession>A0A095AWS5</accession>
<evidence type="ECO:0000313" key="1">
    <source>
        <dbReference type="EMBL" id="KGB21208.1"/>
    </source>
</evidence>
<dbReference type="Proteomes" id="UP000029448">
    <property type="component" value="Unassembled WGS sequence"/>
</dbReference>
<gene>
    <name evidence="1" type="ORF">AtDm6_2844</name>
</gene>
<dbReference type="InterPro" id="IPR029044">
    <property type="entry name" value="Nucleotide-diphossugar_trans"/>
</dbReference>
<reference evidence="1 2" key="1">
    <citation type="submission" date="2014-06" db="EMBL/GenBank/DDBJ databases">
        <title>Functional and comparative genomic analyses of the Drosophila gut microbiota identify candidate symbiosis factors.</title>
        <authorList>
            <person name="Newell P.D."/>
            <person name="Chaston J.M."/>
            <person name="Douglas A.E."/>
        </authorList>
    </citation>
    <scope>NUCLEOTIDE SEQUENCE [LARGE SCALE GENOMIC DNA]</scope>
    <source>
        <strain evidence="1 2">DmCS_006</strain>
    </source>
</reference>
<dbReference type="EMBL" id="JOKM01000102">
    <property type="protein sequence ID" value="KGB21208.1"/>
    <property type="molecule type" value="Genomic_DNA"/>
</dbReference>
<organism evidence="1 2">
    <name type="scientific">Acetobacter tropicalis</name>
    <dbReference type="NCBI Taxonomy" id="104102"/>
    <lineage>
        <taxon>Bacteria</taxon>
        <taxon>Pseudomonadati</taxon>
        <taxon>Pseudomonadota</taxon>
        <taxon>Alphaproteobacteria</taxon>
        <taxon>Acetobacterales</taxon>
        <taxon>Acetobacteraceae</taxon>
        <taxon>Acetobacter</taxon>
    </lineage>
</organism>
<dbReference type="RefSeq" id="WP_035381701.1">
    <property type="nucleotide sequence ID" value="NZ_JAUYUW010000001.1"/>
</dbReference>
<sequence length="462" mass="53687">MFAIACYDGKILCVDGTSVIRKPISDISTIEELVVAVQAHGHWVLQDQYENTLDLESMSFTRAVITDSLIVDRHHNGGIVTIRRDDRYLRANNNDQIDMLAVTHGLWETFRFFEVDLVRDVMQLMRNQWVRKSTGKIADIDFSGFENEFLMVDGCRVDIHENFPFINYEKDLLKEKGSAPNSIIMHLDEWKPEEFLLYNPVVMYAFFGKGMISDQFRVSVESLFEIGKFQGTVLIVTNNSEEYVYGIINKKYRKDIKIFYMNAIDQQDYVDCRISIFNKKFIYEYQPFLYIDLDVVIDLPIKNFLTKLVISDKCSAQVEEERWVTQTQSCGATLYADDSFPIEDDAGFNGGVIGIPSFQKFGRYLRAADVMMRKYMHIHGRKSIPYDDQSILNFIFRKFDIFSGDLITPRTSVPAAEKIDFSKNDALGFAHFWPCIYREDRSLRMKNYLSILRDDDKPDVLI</sequence>